<dbReference type="InterPro" id="IPR002104">
    <property type="entry name" value="Integrase_catalytic"/>
</dbReference>
<dbReference type="EMBL" id="LPWH01000088">
    <property type="protein sequence ID" value="POQ99806.1"/>
    <property type="molecule type" value="Genomic_DNA"/>
</dbReference>
<sequence>MRKGEILGLLPEHIELQTIGAALVPVIHVVSNWVEGDGRKHPKMGSTRDVPIPMFVYDAIREVIKANPWGGGPIFWSDREGIPISGGAVLVNFKKRKEAVGITDPGISFHSWRHWYNSYMRSSLDDHVLKQLTRHRSDEMTDRYTHLTEEQMVQVMQAATGLRRG</sequence>
<dbReference type="InterPro" id="IPR013762">
    <property type="entry name" value="Integrase-like_cat_sf"/>
</dbReference>
<proteinExistence type="predicted"/>
<dbReference type="AlphaFoldDB" id="A0A2S4JJW4"/>
<protein>
    <recommendedName>
        <fullName evidence="2">Tyr recombinase domain-containing protein</fullName>
    </recommendedName>
</protein>
<dbReference type="CDD" id="cd00397">
    <property type="entry name" value="DNA_BRE_C"/>
    <property type="match status" value="1"/>
</dbReference>
<reference evidence="4" key="1">
    <citation type="submission" date="2015-12" db="EMBL/GenBank/DDBJ databases">
        <authorList>
            <person name="Lodha T.D."/>
            <person name="Chintalapati S."/>
            <person name="Chintalapati V.R."/>
            <person name="Sravanthi T."/>
        </authorList>
    </citation>
    <scope>NUCLEOTIDE SEQUENCE [LARGE SCALE GENOMIC DNA]</scope>
    <source>
        <strain evidence="4">JC133</strain>
    </source>
</reference>
<gene>
    <name evidence="3" type="ORF">AU468_09985</name>
</gene>
<keyword evidence="1" id="KW-0233">DNA recombination</keyword>
<evidence type="ECO:0000256" key="1">
    <source>
        <dbReference type="ARBA" id="ARBA00023172"/>
    </source>
</evidence>
<comment type="caution">
    <text evidence="3">The sequence shown here is derived from an EMBL/GenBank/DDBJ whole genome shotgun (WGS) entry which is preliminary data.</text>
</comment>
<accession>A0A2S4JJW4</accession>
<dbReference type="GO" id="GO:0006310">
    <property type="term" value="P:DNA recombination"/>
    <property type="evidence" value="ECO:0007669"/>
    <property type="project" value="UniProtKB-KW"/>
</dbReference>
<dbReference type="PROSITE" id="PS51898">
    <property type="entry name" value="TYR_RECOMBINASE"/>
    <property type="match status" value="1"/>
</dbReference>
<dbReference type="Pfam" id="PF00589">
    <property type="entry name" value="Phage_integrase"/>
    <property type="match status" value="1"/>
</dbReference>
<dbReference type="InterPro" id="IPR011010">
    <property type="entry name" value="DNA_brk_join_enz"/>
</dbReference>
<dbReference type="Proteomes" id="UP000237350">
    <property type="component" value="Unassembled WGS sequence"/>
</dbReference>
<keyword evidence="4" id="KW-1185">Reference proteome</keyword>
<evidence type="ECO:0000313" key="3">
    <source>
        <dbReference type="EMBL" id="POQ99806.1"/>
    </source>
</evidence>
<evidence type="ECO:0000313" key="4">
    <source>
        <dbReference type="Proteomes" id="UP000237350"/>
    </source>
</evidence>
<dbReference type="GO" id="GO:0003677">
    <property type="term" value="F:DNA binding"/>
    <property type="evidence" value="ECO:0007669"/>
    <property type="project" value="InterPro"/>
</dbReference>
<feature type="domain" description="Tyr recombinase" evidence="2">
    <location>
        <begin position="1"/>
        <end position="157"/>
    </location>
</feature>
<dbReference type="Gene3D" id="1.10.443.10">
    <property type="entry name" value="Intergrase catalytic core"/>
    <property type="match status" value="1"/>
</dbReference>
<name>A0A2S4JJW4_9SPIO</name>
<dbReference type="SUPFAM" id="SSF56349">
    <property type="entry name" value="DNA breaking-rejoining enzymes"/>
    <property type="match status" value="1"/>
</dbReference>
<organism evidence="3 4">
    <name type="scientific">Alkalispirochaeta sphaeroplastigenens</name>
    <dbReference type="NCBI Taxonomy" id="1187066"/>
    <lineage>
        <taxon>Bacteria</taxon>
        <taxon>Pseudomonadati</taxon>
        <taxon>Spirochaetota</taxon>
        <taxon>Spirochaetia</taxon>
        <taxon>Spirochaetales</taxon>
        <taxon>Spirochaetaceae</taxon>
        <taxon>Alkalispirochaeta</taxon>
    </lineage>
</organism>
<dbReference type="GO" id="GO:0015074">
    <property type="term" value="P:DNA integration"/>
    <property type="evidence" value="ECO:0007669"/>
    <property type="project" value="InterPro"/>
</dbReference>
<dbReference type="OrthoDB" id="354470at2"/>
<evidence type="ECO:0000259" key="2">
    <source>
        <dbReference type="PROSITE" id="PS51898"/>
    </source>
</evidence>